<dbReference type="OrthoDB" id="5510591at2"/>
<sequence>MSVDAERSSTVTKPTAFVAGATGYTGREVVRLLAQSGVDTIAHIRPNSSRLDEYTPRFESYGAQVDTTPWDENEMCECMSELQPDIVFCLIGTTRARKQAADNPNNNTYHAVDFKLTELLVHACQQAEIQPRFVYISAIGVGPNATTSYMKARWMAERSVVESQLPYTVVRPAFISGPGRGESRPGERVAAAVGDAVLEALGALGAKKLRDRYASMTNTELAEHLVALALSPDAANTVVDAYDLRHRD</sequence>
<dbReference type="Pfam" id="PF13460">
    <property type="entry name" value="NAD_binding_10"/>
    <property type="match status" value="1"/>
</dbReference>
<evidence type="ECO:0000313" key="2">
    <source>
        <dbReference type="EMBL" id="QDG53550.1"/>
    </source>
</evidence>
<dbReference type="InterPro" id="IPR036291">
    <property type="entry name" value="NAD(P)-bd_dom_sf"/>
</dbReference>
<accession>A0A4Y6PZ82</accession>
<proteinExistence type="predicted"/>
<organism evidence="2 3">
    <name type="scientific">Persicimonas caeni</name>
    <dbReference type="NCBI Taxonomy" id="2292766"/>
    <lineage>
        <taxon>Bacteria</taxon>
        <taxon>Deltaproteobacteria</taxon>
        <taxon>Bradymonadales</taxon>
        <taxon>Bradymonadaceae</taxon>
        <taxon>Persicimonas</taxon>
    </lineage>
</organism>
<feature type="domain" description="NAD(P)-binding" evidence="1">
    <location>
        <begin position="20"/>
        <end position="181"/>
    </location>
</feature>
<evidence type="ECO:0000259" key="1">
    <source>
        <dbReference type="Pfam" id="PF13460"/>
    </source>
</evidence>
<evidence type="ECO:0000313" key="3">
    <source>
        <dbReference type="Proteomes" id="UP000315995"/>
    </source>
</evidence>
<dbReference type="Gene3D" id="3.40.50.720">
    <property type="entry name" value="NAD(P)-binding Rossmann-like Domain"/>
    <property type="match status" value="1"/>
</dbReference>
<reference evidence="2 3" key="1">
    <citation type="submission" date="2019-06" db="EMBL/GenBank/DDBJ databases">
        <title>Persicimonas caeni gen. nov., sp. nov., a predatory bacterium isolated from solar saltern.</title>
        <authorList>
            <person name="Wang S."/>
        </authorList>
    </citation>
    <scope>NUCLEOTIDE SEQUENCE [LARGE SCALE GENOMIC DNA]</scope>
    <source>
        <strain evidence="2 3">YN101</strain>
    </source>
</reference>
<keyword evidence="3" id="KW-1185">Reference proteome</keyword>
<protein>
    <submittedName>
        <fullName evidence="2">NAD-dependent epimerase/dehydratase family protein</fullName>
    </submittedName>
</protein>
<dbReference type="InterPro" id="IPR016040">
    <property type="entry name" value="NAD(P)-bd_dom"/>
</dbReference>
<accession>A0A5B8YAW0</accession>
<dbReference type="PANTHER" id="PTHR15020">
    <property type="entry name" value="FLAVIN REDUCTASE-RELATED"/>
    <property type="match status" value="1"/>
</dbReference>
<dbReference type="EMBL" id="CP041186">
    <property type="protein sequence ID" value="QDG53550.1"/>
    <property type="molecule type" value="Genomic_DNA"/>
</dbReference>
<dbReference type="SUPFAM" id="SSF51735">
    <property type="entry name" value="NAD(P)-binding Rossmann-fold domains"/>
    <property type="match status" value="1"/>
</dbReference>
<name>A0A4Y6PZ82_PERCE</name>
<dbReference type="PANTHER" id="PTHR15020:SF11">
    <property type="entry name" value="OS06G0360300 PROTEIN"/>
    <property type="match status" value="1"/>
</dbReference>
<dbReference type="AlphaFoldDB" id="A0A4Y6PZ82"/>
<gene>
    <name evidence="2" type="ORF">FIV42_23240</name>
</gene>
<dbReference type="Proteomes" id="UP000315995">
    <property type="component" value="Chromosome"/>
</dbReference>